<dbReference type="GO" id="GO:0004674">
    <property type="term" value="F:protein serine/threonine kinase activity"/>
    <property type="evidence" value="ECO:0007669"/>
    <property type="project" value="UniProtKB-EC"/>
</dbReference>
<feature type="chain" id="PRO_5045664068" evidence="1">
    <location>
        <begin position="25"/>
        <end position="106"/>
    </location>
</feature>
<keyword evidence="3" id="KW-1185">Reference proteome</keyword>
<name>A0ABZ3IUN1_9FIRM</name>
<evidence type="ECO:0000256" key="1">
    <source>
        <dbReference type="SAM" id="SignalP"/>
    </source>
</evidence>
<dbReference type="Pfam" id="PF00805">
    <property type="entry name" value="Pentapeptide"/>
    <property type="match status" value="2"/>
</dbReference>
<dbReference type="SUPFAM" id="SSF141571">
    <property type="entry name" value="Pentapeptide repeat-like"/>
    <property type="match status" value="1"/>
</dbReference>
<dbReference type="Proteomes" id="UP000216752">
    <property type="component" value="Chromosome"/>
</dbReference>
<proteinExistence type="predicted"/>
<gene>
    <name evidence="2" type="primary">spkB</name>
    <name evidence="2" type="ORF">SPSIL_056640</name>
</gene>
<protein>
    <submittedName>
        <fullName evidence="2">Serine/threonine-protein kinase B</fullName>
        <ecNumber evidence="2">2.7.11.1</ecNumber>
    </submittedName>
</protein>
<dbReference type="InterPro" id="IPR051082">
    <property type="entry name" value="Pentapeptide-BTB/POZ_domain"/>
</dbReference>
<keyword evidence="2" id="KW-0418">Kinase</keyword>
<dbReference type="InterPro" id="IPR001646">
    <property type="entry name" value="5peptide_repeat"/>
</dbReference>
<evidence type="ECO:0000313" key="2">
    <source>
        <dbReference type="EMBL" id="XFO69430.1"/>
    </source>
</evidence>
<reference evidence="2" key="1">
    <citation type="submission" date="2024-05" db="EMBL/GenBank/DDBJ databases">
        <title>Isolation and characterization of Sporomusa carbonis sp. nov., a carboxydotrophic hydrogenogen in the genus of Sporomusa isolated from a charcoal burning pile.</title>
        <authorList>
            <person name="Boeer T."/>
            <person name="Rosenbaum F."/>
            <person name="Eysell L."/>
            <person name="Mueller V."/>
            <person name="Daniel R."/>
            <person name="Poehlein A."/>
        </authorList>
    </citation>
    <scope>NUCLEOTIDE SEQUENCE [LARGE SCALE GENOMIC DNA]</scope>
    <source>
        <strain evidence="2">DSM 10669</strain>
    </source>
</reference>
<dbReference type="Gene3D" id="2.160.20.80">
    <property type="entry name" value="E3 ubiquitin-protein ligase SopA"/>
    <property type="match status" value="1"/>
</dbReference>
<accession>A0ABZ3IUN1</accession>
<organism evidence="2 3">
    <name type="scientific">Sporomusa silvacetica DSM 10669</name>
    <dbReference type="NCBI Taxonomy" id="1123289"/>
    <lineage>
        <taxon>Bacteria</taxon>
        <taxon>Bacillati</taxon>
        <taxon>Bacillota</taxon>
        <taxon>Negativicutes</taxon>
        <taxon>Selenomonadales</taxon>
        <taxon>Sporomusaceae</taxon>
        <taxon>Sporomusa</taxon>
    </lineage>
</organism>
<keyword evidence="2" id="KW-0808">Transferase</keyword>
<keyword evidence="1" id="KW-0732">Signal</keyword>
<dbReference type="PANTHER" id="PTHR14136">
    <property type="entry name" value="BTB_POZ DOMAIN-CONTAINING PROTEIN KCTD9"/>
    <property type="match status" value="1"/>
</dbReference>
<dbReference type="RefSeq" id="WP_211289876.1">
    <property type="nucleotide sequence ID" value="NZ_CP155573.1"/>
</dbReference>
<dbReference type="EC" id="2.7.11.1" evidence="2"/>
<evidence type="ECO:0000313" key="3">
    <source>
        <dbReference type="Proteomes" id="UP000216752"/>
    </source>
</evidence>
<sequence length="106" mass="11203">MKKSCLLLVVAVLLTGMFSNTAEAYKQTDVNKLFKTKICLKGDLTYANLKGANLKGANLQGSNLKGANLQNANLQGANLKGANLNGANLKGANLKNTIMPDGTKHK</sequence>
<feature type="signal peptide" evidence="1">
    <location>
        <begin position="1"/>
        <end position="24"/>
    </location>
</feature>
<dbReference type="PANTHER" id="PTHR14136:SF17">
    <property type="entry name" value="BTB_POZ DOMAIN-CONTAINING PROTEIN KCTD9"/>
    <property type="match status" value="1"/>
</dbReference>
<dbReference type="EMBL" id="CP155573">
    <property type="protein sequence ID" value="XFO69430.1"/>
    <property type="molecule type" value="Genomic_DNA"/>
</dbReference>